<feature type="transmembrane region" description="Helical" evidence="6">
    <location>
        <begin position="196"/>
        <end position="217"/>
    </location>
</feature>
<feature type="transmembrane region" description="Helical" evidence="6">
    <location>
        <begin position="609"/>
        <end position="629"/>
    </location>
</feature>
<feature type="transmembrane region" description="Helical" evidence="6">
    <location>
        <begin position="579"/>
        <end position="597"/>
    </location>
</feature>
<keyword evidence="2 6" id="KW-1003">Cell membrane</keyword>
<evidence type="ECO:0000256" key="5">
    <source>
        <dbReference type="ARBA" id="ARBA00023136"/>
    </source>
</evidence>
<dbReference type="HOGENOM" id="CLU_022800_2_2_9"/>
<dbReference type="InterPro" id="IPR052536">
    <property type="entry name" value="ABC-4_Integral_Memb_Prot"/>
</dbReference>
<dbReference type="GO" id="GO:0055085">
    <property type="term" value="P:transmembrane transport"/>
    <property type="evidence" value="ECO:0007669"/>
    <property type="project" value="UniProtKB-UniRule"/>
</dbReference>
<keyword evidence="3 6" id="KW-0812">Transmembrane</keyword>
<dbReference type="Proteomes" id="UP000027142">
    <property type="component" value="Chromosome"/>
</dbReference>
<dbReference type="PANTHER" id="PTHR46795:SF3">
    <property type="entry name" value="ABC TRANSPORTER PERMEASE"/>
    <property type="match status" value="1"/>
</dbReference>
<evidence type="ECO:0000256" key="1">
    <source>
        <dbReference type="ARBA" id="ARBA00004651"/>
    </source>
</evidence>
<dbReference type="STRING" id="1246626.BleG1_3910"/>
<evidence type="ECO:0000313" key="8">
    <source>
        <dbReference type="EMBL" id="AIC96457.1"/>
    </source>
</evidence>
<feature type="transmembrane region" description="Helical" evidence="6">
    <location>
        <begin position="151"/>
        <end position="175"/>
    </location>
</feature>
<comment type="subcellular location">
    <subcellularLocation>
        <location evidence="1 6">Cell membrane</location>
        <topology evidence="1 6">Multi-pass membrane protein</topology>
    </subcellularLocation>
</comment>
<protein>
    <submittedName>
        <fullName evidence="8">Bacitracin export permease protein BceB</fullName>
    </submittedName>
</protein>
<dbReference type="InterPro" id="IPR003838">
    <property type="entry name" value="ABC3_permease_C"/>
</dbReference>
<evidence type="ECO:0000256" key="4">
    <source>
        <dbReference type="ARBA" id="ARBA00022989"/>
    </source>
</evidence>
<evidence type="ECO:0000256" key="6">
    <source>
        <dbReference type="PIRNR" id="PIRNR018968"/>
    </source>
</evidence>
<name>A0A060M1X8_9BACI</name>
<dbReference type="PIRSF" id="PIRSF018968">
    <property type="entry name" value="ABC_permease_BceB"/>
    <property type="match status" value="1"/>
</dbReference>
<dbReference type="eggNOG" id="COG0577">
    <property type="taxonomic scope" value="Bacteria"/>
</dbReference>
<gene>
    <name evidence="8" type="ORF">BleG1_3910</name>
</gene>
<reference evidence="8 9" key="1">
    <citation type="journal article" date="2014" name="Gene">
        <title>A comparative genomic analysis of the alkalitolerant soil bacterium Bacillus lehensis G1.</title>
        <authorList>
            <person name="Noor Y.M."/>
            <person name="Samsulrizal N.H."/>
            <person name="Jema'on N.A."/>
            <person name="Low K.O."/>
            <person name="Ramli A.N."/>
            <person name="Alias N.I."/>
            <person name="Damis S.I."/>
            <person name="Fuzi S.F."/>
            <person name="Isa M.N."/>
            <person name="Murad A.M."/>
            <person name="Raih M.F."/>
            <person name="Bakar F.D."/>
            <person name="Najimudin N."/>
            <person name="Mahadi N.M."/>
            <person name="Illias R.M."/>
        </authorList>
    </citation>
    <scope>NUCLEOTIDE SEQUENCE [LARGE SCALE GENOMIC DNA]</scope>
    <source>
        <strain evidence="8 9">G1</strain>
    </source>
</reference>
<evidence type="ECO:0000256" key="3">
    <source>
        <dbReference type="ARBA" id="ARBA00022692"/>
    </source>
</evidence>
<keyword evidence="6" id="KW-0813">Transport</keyword>
<dbReference type="PATRIC" id="fig|1246626.3.peg.3907"/>
<evidence type="ECO:0000256" key="2">
    <source>
        <dbReference type="ARBA" id="ARBA00022475"/>
    </source>
</evidence>
<feature type="transmembrane region" description="Helical" evidence="6">
    <location>
        <begin position="20"/>
        <end position="40"/>
    </location>
</feature>
<feature type="transmembrane region" description="Helical" evidence="6">
    <location>
        <begin position="232"/>
        <end position="252"/>
    </location>
</feature>
<sequence length="642" mass="72199">MSNILALKNLKKHARTYGIYFFSISFSVALYFAFVTLRYAPAMEAVEESTRGSAGIGTASVLLFFILAFFLLYANNLMIKRRSQELGLLQLIGMTKSRVFQLISIEIMYLYLVSLMIGIIAGFLLAKLVTMILLNIIGVEEIVSLYFSSTALFQTVLVFLGIYLIVVVANALFLKRHTVLQLFHFRKRTEIVVKKLSGWEIITGIVGIALIVSGYYVSTILLSDTFGGSPSVLFLGMGYTLGSVIIGTYLSYRGSVSLLAKIVRKKQAGYMSVVKVLSLSSIMFRMKSSALLLTIITTVSALAIGLLSLSYISYYSANQNATFNAPNHFGFLEEQDRNEMITFLDEEGLTYSLHDIEVKGLNVDVEDLLEYERDDLYVNPREMFLPVVSDEDVDGVTVQAGDVFLTPMAPMLEVFMQFKDTGDITIFNDDDHYNLKYIGKKEEPVVNYILSIGGLSTLIVADEVYQELTSVEDIRTEFAINIEDEADLEAANDWFMEHNESFRELAIGQLASEQEQKQQMGLVMFIVGFLGFAFLFTSGCILYIKQMDESEADRPDYTILRKLGFTNQDLLKGIKVRQLYNFGIPLLIGLLHSYFAVRSGWFIFGNEMHIPMLIVMTLYTVLYSVFGILSVSHSKKIIRDSL</sequence>
<organism evidence="8 9">
    <name type="scientific">Shouchella lehensis G1</name>
    <dbReference type="NCBI Taxonomy" id="1246626"/>
    <lineage>
        <taxon>Bacteria</taxon>
        <taxon>Bacillati</taxon>
        <taxon>Bacillota</taxon>
        <taxon>Bacilli</taxon>
        <taxon>Bacillales</taxon>
        <taxon>Bacillaceae</taxon>
        <taxon>Shouchella</taxon>
    </lineage>
</organism>
<feature type="transmembrane region" description="Helical" evidence="6">
    <location>
        <begin position="522"/>
        <end position="544"/>
    </location>
</feature>
<dbReference type="GO" id="GO:0005886">
    <property type="term" value="C:plasma membrane"/>
    <property type="evidence" value="ECO:0007669"/>
    <property type="project" value="UniProtKB-SubCell"/>
</dbReference>
<dbReference type="AlphaFoldDB" id="A0A060M1X8"/>
<dbReference type="KEGG" id="ble:BleG1_3910"/>
<feature type="transmembrane region" description="Helical" evidence="6">
    <location>
        <begin position="290"/>
        <end position="314"/>
    </location>
</feature>
<dbReference type="Pfam" id="PF02687">
    <property type="entry name" value="FtsX"/>
    <property type="match status" value="1"/>
</dbReference>
<keyword evidence="4 6" id="KW-1133">Transmembrane helix</keyword>
<dbReference type="OrthoDB" id="1705903at2"/>
<accession>A0A060M1X8</accession>
<dbReference type="PANTHER" id="PTHR46795">
    <property type="entry name" value="ABC TRANSPORTER PERMEASE-RELATED-RELATED"/>
    <property type="match status" value="1"/>
</dbReference>
<evidence type="ECO:0000259" key="7">
    <source>
        <dbReference type="Pfam" id="PF02687"/>
    </source>
</evidence>
<feature type="transmembrane region" description="Helical" evidence="6">
    <location>
        <begin position="108"/>
        <end position="139"/>
    </location>
</feature>
<proteinExistence type="inferred from homology"/>
<dbReference type="RefSeq" id="WP_038484538.1">
    <property type="nucleotide sequence ID" value="NZ_CP003923.1"/>
</dbReference>
<feature type="domain" description="ABC3 transporter permease C-terminal" evidence="7">
    <location>
        <begin position="58"/>
        <end position="175"/>
    </location>
</feature>
<keyword evidence="5 6" id="KW-0472">Membrane</keyword>
<dbReference type="EMBL" id="CP003923">
    <property type="protein sequence ID" value="AIC96457.1"/>
    <property type="molecule type" value="Genomic_DNA"/>
</dbReference>
<keyword evidence="9" id="KW-1185">Reference proteome</keyword>
<dbReference type="InterPro" id="IPR027022">
    <property type="entry name" value="ABC_permease_BceB-typ"/>
</dbReference>
<comment type="similarity">
    <text evidence="6">Belongs to the ABC-4 integral membrane protein family.</text>
</comment>
<feature type="transmembrane region" description="Helical" evidence="6">
    <location>
        <begin position="52"/>
        <end position="74"/>
    </location>
</feature>
<evidence type="ECO:0000313" key="9">
    <source>
        <dbReference type="Proteomes" id="UP000027142"/>
    </source>
</evidence>